<reference evidence="2" key="2">
    <citation type="journal article" date="2020" name="Nat. Commun.">
        <title>Large-scale genome sequencing of mycorrhizal fungi provides insights into the early evolution of symbiotic traits.</title>
        <authorList>
            <person name="Miyauchi S."/>
            <person name="Kiss E."/>
            <person name="Kuo A."/>
            <person name="Drula E."/>
            <person name="Kohler A."/>
            <person name="Sanchez-Garcia M."/>
            <person name="Morin E."/>
            <person name="Andreopoulos B."/>
            <person name="Barry K.W."/>
            <person name="Bonito G."/>
            <person name="Buee M."/>
            <person name="Carver A."/>
            <person name="Chen C."/>
            <person name="Cichocki N."/>
            <person name="Clum A."/>
            <person name="Culley D."/>
            <person name="Crous P.W."/>
            <person name="Fauchery L."/>
            <person name="Girlanda M."/>
            <person name="Hayes R.D."/>
            <person name="Keri Z."/>
            <person name="LaButti K."/>
            <person name="Lipzen A."/>
            <person name="Lombard V."/>
            <person name="Magnuson J."/>
            <person name="Maillard F."/>
            <person name="Murat C."/>
            <person name="Nolan M."/>
            <person name="Ohm R.A."/>
            <person name="Pangilinan J."/>
            <person name="Pereira M.F."/>
            <person name="Perotto S."/>
            <person name="Peter M."/>
            <person name="Pfister S."/>
            <person name="Riley R."/>
            <person name="Sitrit Y."/>
            <person name="Stielow J.B."/>
            <person name="Szollosi G."/>
            <person name="Zifcakova L."/>
            <person name="Stursova M."/>
            <person name="Spatafora J.W."/>
            <person name="Tedersoo L."/>
            <person name="Vaario L.M."/>
            <person name="Yamada A."/>
            <person name="Yan M."/>
            <person name="Wang P."/>
            <person name="Xu J."/>
            <person name="Bruns T."/>
            <person name="Baldrian P."/>
            <person name="Vilgalys R."/>
            <person name="Dunand C."/>
            <person name="Henrissat B."/>
            <person name="Grigoriev I.V."/>
            <person name="Hibbett D."/>
            <person name="Nagy L.G."/>
            <person name="Martin F.M."/>
        </authorList>
    </citation>
    <scope>NUCLEOTIDE SEQUENCE</scope>
    <source>
        <strain evidence="2">BED1</strain>
    </source>
</reference>
<accession>A0AAD4GLD4</accession>
<proteinExistence type="predicted"/>
<keyword evidence="3" id="KW-1185">Reference proteome</keyword>
<feature type="region of interest" description="Disordered" evidence="1">
    <location>
        <begin position="1"/>
        <end position="53"/>
    </location>
</feature>
<organism evidence="2 3">
    <name type="scientific">Boletus edulis BED1</name>
    <dbReference type="NCBI Taxonomy" id="1328754"/>
    <lineage>
        <taxon>Eukaryota</taxon>
        <taxon>Fungi</taxon>
        <taxon>Dikarya</taxon>
        <taxon>Basidiomycota</taxon>
        <taxon>Agaricomycotina</taxon>
        <taxon>Agaricomycetes</taxon>
        <taxon>Agaricomycetidae</taxon>
        <taxon>Boletales</taxon>
        <taxon>Boletineae</taxon>
        <taxon>Boletaceae</taxon>
        <taxon>Boletoideae</taxon>
        <taxon>Boletus</taxon>
    </lineage>
</organism>
<reference evidence="2" key="1">
    <citation type="submission" date="2019-10" db="EMBL/GenBank/DDBJ databases">
        <authorList>
            <consortium name="DOE Joint Genome Institute"/>
            <person name="Kuo A."/>
            <person name="Miyauchi S."/>
            <person name="Kiss E."/>
            <person name="Drula E."/>
            <person name="Kohler A."/>
            <person name="Sanchez-Garcia M."/>
            <person name="Andreopoulos B."/>
            <person name="Barry K.W."/>
            <person name="Bonito G."/>
            <person name="Buee M."/>
            <person name="Carver A."/>
            <person name="Chen C."/>
            <person name="Cichocki N."/>
            <person name="Clum A."/>
            <person name="Culley D."/>
            <person name="Crous P.W."/>
            <person name="Fauchery L."/>
            <person name="Girlanda M."/>
            <person name="Hayes R."/>
            <person name="Keri Z."/>
            <person name="LaButti K."/>
            <person name="Lipzen A."/>
            <person name="Lombard V."/>
            <person name="Magnuson J."/>
            <person name="Maillard F."/>
            <person name="Morin E."/>
            <person name="Murat C."/>
            <person name="Nolan M."/>
            <person name="Ohm R."/>
            <person name="Pangilinan J."/>
            <person name="Pereira M."/>
            <person name="Perotto S."/>
            <person name="Peter M."/>
            <person name="Riley R."/>
            <person name="Sitrit Y."/>
            <person name="Stielow B."/>
            <person name="Szollosi G."/>
            <person name="Zifcakova L."/>
            <person name="Stursova M."/>
            <person name="Spatafora J.W."/>
            <person name="Tedersoo L."/>
            <person name="Vaario L.-M."/>
            <person name="Yamada A."/>
            <person name="Yan M."/>
            <person name="Wang P."/>
            <person name="Xu J."/>
            <person name="Bruns T."/>
            <person name="Baldrian P."/>
            <person name="Vilgalys R."/>
            <person name="Henrissat B."/>
            <person name="Grigoriev I.V."/>
            <person name="Hibbett D."/>
            <person name="Nagy L.G."/>
            <person name="Martin F.M."/>
        </authorList>
    </citation>
    <scope>NUCLEOTIDE SEQUENCE</scope>
    <source>
        <strain evidence="2">BED1</strain>
    </source>
</reference>
<feature type="compositionally biased region" description="Polar residues" evidence="1">
    <location>
        <begin position="34"/>
        <end position="43"/>
    </location>
</feature>
<sequence length="53" mass="5642">MVSPNRQGHIVATPSDRSGYGRYRNMTPRGHPTSAPNPCNESTPLGGLSHKGP</sequence>
<evidence type="ECO:0000256" key="1">
    <source>
        <dbReference type="SAM" id="MobiDB-lite"/>
    </source>
</evidence>
<evidence type="ECO:0000313" key="2">
    <source>
        <dbReference type="EMBL" id="KAF8452290.1"/>
    </source>
</evidence>
<name>A0AAD4GLD4_BOLED</name>
<dbReference type="AlphaFoldDB" id="A0AAD4GLD4"/>
<dbReference type="Proteomes" id="UP001194468">
    <property type="component" value="Unassembled WGS sequence"/>
</dbReference>
<evidence type="ECO:0000313" key="3">
    <source>
        <dbReference type="Proteomes" id="UP001194468"/>
    </source>
</evidence>
<dbReference type="EMBL" id="WHUW01000001">
    <property type="protein sequence ID" value="KAF8452290.1"/>
    <property type="molecule type" value="Genomic_DNA"/>
</dbReference>
<comment type="caution">
    <text evidence="2">The sequence shown here is derived from an EMBL/GenBank/DDBJ whole genome shotgun (WGS) entry which is preliminary data.</text>
</comment>
<protein>
    <submittedName>
        <fullName evidence="2">Uncharacterized protein</fullName>
    </submittedName>
</protein>
<gene>
    <name evidence="2" type="ORF">L210DRAFT_3468125</name>
</gene>